<feature type="non-terminal residue" evidence="1">
    <location>
        <position position="59"/>
    </location>
</feature>
<dbReference type="Proteomes" id="UP001519460">
    <property type="component" value="Unassembled WGS sequence"/>
</dbReference>
<dbReference type="EMBL" id="JACVVK020000072">
    <property type="protein sequence ID" value="KAK7495795.1"/>
    <property type="molecule type" value="Genomic_DNA"/>
</dbReference>
<evidence type="ECO:0000313" key="2">
    <source>
        <dbReference type="Proteomes" id="UP001519460"/>
    </source>
</evidence>
<accession>A0ABD0L917</accession>
<reference evidence="1 2" key="1">
    <citation type="journal article" date="2023" name="Sci. Data">
        <title>Genome assembly of the Korean intertidal mud-creeper Batillaria attramentaria.</title>
        <authorList>
            <person name="Patra A.K."/>
            <person name="Ho P.T."/>
            <person name="Jun S."/>
            <person name="Lee S.J."/>
            <person name="Kim Y."/>
            <person name="Won Y.J."/>
        </authorList>
    </citation>
    <scope>NUCLEOTIDE SEQUENCE [LARGE SCALE GENOMIC DNA]</scope>
    <source>
        <strain evidence="1">Wonlab-2016</strain>
    </source>
</reference>
<proteinExistence type="predicted"/>
<evidence type="ECO:0000313" key="1">
    <source>
        <dbReference type="EMBL" id="KAK7495795.1"/>
    </source>
</evidence>
<dbReference type="AlphaFoldDB" id="A0ABD0L917"/>
<organism evidence="1 2">
    <name type="scientific">Batillaria attramentaria</name>
    <dbReference type="NCBI Taxonomy" id="370345"/>
    <lineage>
        <taxon>Eukaryota</taxon>
        <taxon>Metazoa</taxon>
        <taxon>Spiralia</taxon>
        <taxon>Lophotrochozoa</taxon>
        <taxon>Mollusca</taxon>
        <taxon>Gastropoda</taxon>
        <taxon>Caenogastropoda</taxon>
        <taxon>Sorbeoconcha</taxon>
        <taxon>Cerithioidea</taxon>
        <taxon>Batillariidae</taxon>
        <taxon>Batillaria</taxon>
    </lineage>
</organism>
<name>A0ABD0L917_9CAEN</name>
<keyword evidence="2" id="KW-1185">Reference proteome</keyword>
<comment type="caution">
    <text evidence="1">The sequence shown here is derived from an EMBL/GenBank/DDBJ whole genome shotgun (WGS) entry which is preliminary data.</text>
</comment>
<gene>
    <name evidence="1" type="ORF">BaRGS_00013015</name>
</gene>
<sequence>MLIPKQSSYIRMLLSKSYDLPMHHLIGELEEGSKLLGGRGICLQNFLYQFHHRGYPLYL</sequence>
<protein>
    <submittedName>
        <fullName evidence="1">Uncharacterized protein</fullName>
    </submittedName>
</protein>